<reference evidence="2 3" key="1">
    <citation type="submission" date="2024-09" db="EMBL/GenBank/DDBJ databases">
        <title>Chromosome-scale assembly of Riccia sorocarpa.</title>
        <authorList>
            <person name="Paukszto L."/>
        </authorList>
    </citation>
    <scope>NUCLEOTIDE SEQUENCE [LARGE SCALE GENOMIC DNA]</scope>
    <source>
        <strain evidence="2">LP-2024</strain>
        <tissue evidence="2">Aerial parts of the thallus</tissue>
    </source>
</reference>
<evidence type="ECO:0000313" key="3">
    <source>
        <dbReference type="Proteomes" id="UP001633002"/>
    </source>
</evidence>
<gene>
    <name evidence="2" type="ORF">R1sor_027252</name>
</gene>
<accession>A0ABD3GHX1</accession>
<comment type="caution">
    <text evidence="2">The sequence shown here is derived from an EMBL/GenBank/DDBJ whole genome shotgun (WGS) entry which is preliminary data.</text>
</comment>
<feature type="coiled-coil region" evidence="1">
    <location>
        <begin position="39"/>
        <end position="84"/>
    </location>
</feature>
<name>A0ABD3GHX1_9MARC</name>
<protein>
    <submittedName>
        <fullName evidence="2">Uncharacterized protein</fullName>
    </submittedName>
</protein>
<dbReference type="EMBL" id="JBJQOH010000008">
    <property type="protein sequence ID" value="KAL3677304.1"/>
    <property type="molecule type" value="Genomic_DNA"/>
</dbReference>
<dbReference type="AlphaFoldDB" id="A0ABD3GHX1"/>
<organism evidence="2 3">
    <name type="scientific">Riccia sorocarpa</name>
    <dbReference type="NCBI Taxonomy" id="122646"/>
    <lineage>
        <taxon>Eukaryota</taxon>
        <taxon>Viridiplantae</taxon>
        <taxon>Streptophyta</taxon>
        <taxon>Embryophyta</taxon>
        <taxon>Marchantiophyta</taxon>
        <taxon>Marchantiopsida</taxon>
        <taxon>Marchantiidae</taxon>
        <taxon>Marchantiales</taxon>
        <taxon>Ricciaceae</taxon>
        <taxon>Riccia</taxon>
    </lineage>
</organism>
<evidence type="ECO:0000256" key="1">
    <source>
        <dbReference type="SAM" id="Coils"/>
    </source>
</evidence>
<keyword evidence="1" id="KW-0175">Coiled coil</keyword>
<proteinExistence type="predicted"/>
<dbReference type="Proteomes" id="UP001633002">
    <property type="component" value="Unassembled WGS sequence"/>
</dbReference>
<evidence type="ECO:0000313" key="2">
    <source>
        <dbReference type="EMBL" id="KAL3677304.1"/>
    </source>
</evidence>
<keyword evidence="3" id="KW-1185">Reference proteome</keyword>
<sequence>MLVQPYQGSGGCLRIFTEVLHELQELRQSLKDAPKEETGNQLKLQLEQKESELLKLQEEASGMAKKLKSARRKSKDLRKELKNLPTGVVVRSGIDTLSILAKGGKLNVTPYPPVVDTRQEPISGIVSSGGRWDSKDRMGEGPLRFGDGLFLEYFLHRLFCMPDMIKNLLRLVEVQLLRVWRTGQLNAPALGHPEAYVEGVPMVEEIIRLWELSSIWICSHDSHGQNGNPSKMKPQKGKKIICEGPSNEDEIHRCVEFPPLPPEVATWFMNYAPTA</sequence>